<sequence>MKAMQLREKKKKQSLQPALPSPPATVSEVSSIREEPVPAEVIPEETEDNESQDLPSMLQVDRLSMSKADSGIDVASSIHNDHVSVDSQLDSHPASPIGASSEIGDSTKASSLSESTDETVHVNEEKPVPQDDDEEPEADVNEKITGDDNEINEEDTPIAEVQDVEETIETHEVPAEEKVEEEVENDEPTVETEVLPVETEQKLPEPSPVLPISKFAARAQDLPEVMESIERDPEVSEPTHVSDLKQDDVKSASPVSPQFKLPKSKFSTQDMTSIASPAVPAIVTPPEEANEEAAPEHVIVAKASIDVETASIDSKRSKRRALVEPIKTNLELPERDNGLSDDDDLMDELQDAVVEEAKPIAVSKSPISPVFASSPPKQTPRIVRTVSNPIRGPLLAPGDVSTSSARSLSGGAAFLHKLTQQQSSSHLAPKTGKIGSNISQRIKALEMLSVSSGAPTEGVPKERPSSAFFSVRRGSVRDPARSPSVAERANSLTRGGLTPSPPRSRETSPEENKAPSRERSASVASRLSMFEGGNAPRGRPDSVQVTARIIRDPSQPFPKTPELRTDSTEYTPVEFRQSTLIVDLQKSAPSLAPSPAPAVLAEPPQEPRPSIQERRLSKDKKRRSQSEDRTEDKLEGNRPRRRSSLSIVKDFIKERRGSLIGKSPSTDNLNLTSPALSTPGTGRSPSRPPSVHTNTGFTGRLSISSRRSSISRDNVITPPTPGNPLSPSLMTETSGSGDEKQSDRKSISGSSTKDGKSRASRFMRRLSSSLSSGRNKLPPSISPTVTEEDAAEVEASIGVPPSRGSINPNVPSIVAYLGDVNVQFPDNLLWKRRTMCLDSQGFLILSAVQGVTATTTAAAMGREKQAGAIKRYHLSDFRQPYTPEMEVQELPNSVCLDFVDGSGLQIACEDRAGQLNVLHSKLFFAEDEREGFTDSM</sequence>
<feature type="compositionally biased region" description="Basic and acidic residues" evidence="1">
    <location>
        <begin position="168"/>
        <end position="177"/>
    </location>
</feature>
<evidence type="ECO:0000256" key="1">
    <source>
        <dbReference type="SAM" id="MobiDB-lite"/>
    </source>
</evidence>
<protein>
    <submittedName>
        <fullName evidence="2">Putative gpi-anchored cell surface glyco protein</fullName>
    </submittedName>
</protein>
<dbReference type="HOGENOM" id="CLU_004392_1_0_1"/>
<feature type="compositionally biased region" description="Acidic residues" evidence="1">
    <location>
        <begin position="130"/>
        <end position="139"/>
    </location>
</feature>
<feature type="region of interest" description="Disordered" evidence="1">
    <location>
        <begin position="451"/>
        <end position="573"/>
    </location>
</feature>
<reference evidence="3" key="1">
    <citation type="journal article" date="2013" name="Genome Announc.">
        <title>Draft genome sequence of the ascomycete Phaeoacremonium aleophilum strain UCR-PA7, a causal agent of the esca disease complex in grapevines.</title>
        <authorList>
            <person name="Blanco-Ulate B."/>
            <person name="Rolshausen P."/>
            <person name="Cantu D."/>
        </authorList>
    </citation>
    <scope>NUCLEOTIDE SEQUENCE [LARGE SCALE GENOMIC DNA]</scope>
    <source>
        <strain evidence="3">UCR-PA7</strain>
    </source>
</reference>
<dbReference type="AlphaFoldDB" id="R8BA47"/>
<feature type="compositionally biased region" description="Polar residues" evidence="1">
    <location>
        <begin position="663"/>
        <end position="676"/>
    </location>
</feature>
<feature type="region of interest" description="Disordered" evidence="1">
    <location>
        <begin position="1"/>
        <end position="65"/>
    </location>
</feature>
<feature type="compositionally biased region" description="Basic and acidic residues" evidence="1">
    <location>
        <begin position="240"/>
        <end position="250"/>
    </location>
</feature>
<feature type="region of interest" description="Disordered" evidence="1">
    <location>
        <begin position="586"/>
        <end position="787"/>
    </location>
</feature>
<feature type="compositionally biased region" description="Basic and acidic residues" evidence="1">
    <location>
        <begin position="737"/>
        <end position="746"/>
    </location>
</feature>
<evidence type="ECO:0000313" key="2">
    <source>
        <dbReference type="EMBL" id="EON96190.1"/>
    </source>
</evidence>
<dbReference type="EMBL" id="KB933353">
    <property type="protein sequence ID" value="EON96190.1"/>
    <property type="molecule type" value="Genomic_DNA"/>
</dbReference>
<dbReference type="RefSeq" id="XP_007919032.1">
    <property type="nucleotide sequence ID" value="XM_007920841.1"/>
</dbReference>
<feature type="compositionally biased region" description="Basic and acidic residues" evidence="1">
    <location>
        <begin position="624"/>
        <end position="638"/>
    </location>
</feature>
<feature type="compositionally biased region" description="Low complexity" evidence="1">
    <location>
        <begin position="702"/>
        <end position="712"/>
    </location>
</feature>
<accession>R8BA47</accession>
<feature type="region of interest" description="Disordered" evidence="1">
    <location>
        <begin position="229"/>
        <end position="269"/>
    </location>
</feature>
<feature type="compositionally biased region" description="Acidic residues" evidence="1">
    <location>
        <begin position="42"/>
        <end position="51"/>
    </location>
</feature>
<feature type="compositionally biased region" description="Basic and acidic residues" evidence="1">
    <location>
        <begin position="118"/>
        <end position="129"/>
    </location>
</feature>
<feature type="region of interest" description="Disordered" evidence="1">
    <location>
        <begin position="83"/>
        <end position="212"/>
    </location>
</feature>
<feature type="compositionally biased region" description="Polar residues" evidence="1">
    <location>
        <begin position="103"/>
        <end position="114"/>
    </location>
</feature>
<name>R8BA47_PHAM7</name>
<evidence type="ECO:0000313" key="3">
    <source>
        <dbReference type="Proteomes" id="UP000014074"/>
    </source>
</evidence>
<keyword evidence="3" id="KW-1185">Reference proteome</keyword>
<proteinExistence type="predicted"/>
<feature type="compositionally biased region" description="Low complexity" evidence="1">
    <location>
        <begin position="765"/>
        <end position="774"/>
    </location>
</feature>
<feature type="compositionally biased region" description="Basic and acidic residues" evidence="1">
    <location>
        <begin position="503"/>
        <end position="520"/>
    </location>
</feature>
<dbReference type="KEGG" id="tmn:UCRPA7_8319"/>
<organism evidence="2 3">
    <name type="scientific">Phaeoacremonium minimum (strain UCR-PA7)</name>
    <name type="common">Esca disease fungus</name>
    <name type="synonym">Togninia minima</name>
    <dbReference type="NCBI Taxonomy" id="1286976"/>
    <lineage>
        <taxon>Eukaryota</taxon>
        <taxon>Fungi</taxon>
        <taxon>Dikarya</taxon>
        <taxon>Ascomycota</taxon>
        <taxon>Pezizomycotina</taxon>
        <taxon>Sordariomycetes</taxon>
        <taxon>Sordariomycetidae</taxon>
        <taxon>Togniniales</taxon>
        <taxon>Togniniaceae</taxon>
        <taxon>Phaeoacremonium</taxon>
    </lineage>
</organism>
<dbReference type="Proteomes" id="UP000014074">
    <property type="component" value="Unassembled WGS sequence"/>
</dbReference>
<feature type="compositionally biased region" description="Low complexity" evidence="1">
    <location>
        <begin position="587"/>
        <end position="603"/>
    </location>
</feature>
<dbReference type="eggNOG" id="ENOG502RYYT">
    <property type="taxonomic scope" value="Eukaryota"/>
</dbReference>
<feature type="compositionally biased region" description="Acidic residues" evidence="1">
    <location>
        <begin position="147"/>
        <end position="167"/>
    </location>
</feature>
<dbReference type="GeneID" id="19329158"/>
<feature type="compositionally biased region" description="Polar residues" evidence="1">
    <location>
        <begin position="725"/>
        <end position="736"/>
    </location>
</feature>
<feature type="compositionally biased region" description="Acidic residues" evidence="1">
    <location>
        <begin position="178"/>
        <end position="190"/>
    </location>
</feature>
<dbReference type="OrthoDB" id="74412at2759"/>
<gene>
    <name evidence="2" type="ORF">UCRPA7_8319</name>
</gene>